<protein>
    <submittedName>
        <fullName evidence="3">IS110 family transposase</fullName>
    </submittedName>
</protein>
<dbReference type="InterPro" id="IPR047650">
    <property type="entry name" value="Transpos_IS110"/>
</dbReference>
<reference evidence="3" key="1">
    <citation type="submission" date="2018-11" db="EMBL/GenBank/DDBJ databases">
        <authorList>
            <consortium name="PulseNet: The National Subtyping Network for Foodborne Disease Surveillance"/>
            <person name="Tarr C.L."/>
            <person name="Trees E."/>
            <person name="Katz L.S."/>
            <person name="Carleton-Romer H.A."/>
            <person name="Stroika S."/>
            <person name="Kucerova Z."/>
            <person name="Roache K.F."/>
            <person name="Sabol A.L."/>
            <person name="Besser J."/>
            <person name="Gerner-Smidt P."/>
        </authorList>
    </citation>
    <scope>NUCLEOTIDE SEQUENCE [LARGE SCALE GENOMIC DNA]</scope>
    <source>
        <strain evidence="3">PNUSAS057377</strain>
    </source>
</reference>
<name>A0A3J6UYV8_SALER</name>
<dbReference type="AlphaFoldDB" id="A0A3J6UYV8"/>
<accession>A0A3J6UYV8</accession>
<dbReference type="PANTHER" id="PTHR33055:SF13">
    <property type="entry name" value="TRANSPOSASE"/>
    <property type="match status" value="1"/>
</dbReference>
<gene>
    <name evidence="3" type="ORF">EEN95_21665</name>
</gene>
<dbReference type="GO" id="GO:0004803">
    <property type="term" value="F:transposase activity"/>
    <property type="evidence" value="ECO:0007669"/>
    <property type="project" value="InterPro"/>
</dbReference>
<evidence type="ECO:0000313" key="3">
    <source>
        <dbReference type="EMBL" id="MFK71745.1"/>
    </source>
</evidence>
<dbReference type="Proteomes" id="UP000885320">
    <property type="component" value="Unassembled WGS sequence"/>
</dbReference>
<organism evidence="3">
    <name type="scientific">Salmonella enterica</name>
    <name type="common">Salmonella choleraesuis</name>
    <dbReference type="NCBI Taxonomy" id="28901"/>
    <lineage>
        <taxon>Bacteria</taxon>
        <taxon>Pseudomonadati</taxon>
        <taxon>Pseudomonadota</taxon>
        <taxon>Gammaproteobacteria</taxon>
        <taxon>Enterobacterales</taxon>
        <taxon>Enterobacteriaceae</taxon>
        <taxon>Salmonella</taxon>
    </lineage>
</organism>
<dbReference type="EMBL" id="RMUA01000059">
    <property type="protein sequence ID" value="MFK71745.1"/>
    <property type="molecule type" value="Genomic_DNA"/>
</dbReference>
<dbReference type="InterPro" id="IPR002525">
    <property type="entry name" value="Transp_IS110-like_N"/>
</dbReference>
<sequence>MSKEISMKKSSRMSVIHPHAAGVDIGAEFHVVAVPPDADAAPVRTFQRFTGDLHRMSDWLKTCHITTIAMESTGVYWLPAFEIPEAAGFNVILVNARDAKNVPGRKTDVNDAQWLQKLHSFGLLRASFRPEHDISVLRSYLRQRERLTEYRAAHIQHMQHMQKALMQMNVQLHHALSDITGVTGLSIVRAIVSGERDPSVLIQYRDVRCKKTPEVLQQALTGNWQPEHLFALEQSVAFFDFYQEKIRECDDQIETSLLQLSTETEEPEGVLPSARHRTKQPNQLSFDVRPLLWKITGADLTQIHGFGPYLALKFVAECGTDMNRWPDTSHFTSWLCLSPGNKISGGKVLSSKTRRSSSRIAAALRLAATTIGRSDTALGAFYRRLSSRIGKAKAVTATARKLAILFYNALKYGQKYVDPGADYYEERYRNRVLDGLKRRAKSLGYSLQQDPELCV</sequence>
<dbReference type="PANTHER" id="PTHR33055">
    <property type="entry name" value="TRANSPOSASE FOR INSERTION SEQUENCE ELEMENT IS1111A"/>
    <property type="match status" value="1"/>
</dbReference>
<dbReference type="InterPro" id="IPR003346">
    <property type="entry name" value="Transposase_20"/>
</dbReference>
<proteinExistence type="predicted"/>
<dbReference type="GO" id="GO:0003677">
    <property type="term" value="F:DNA binding"/>
    <property type="evidence" value="ECO:0007669"/>
    <property type="project" value="InterPro"/>
</dbReference>
<dbReference type="GO" id="GO:0006313">
    <property type="term" value="P:DNA transposition"/>
    <property type="evidence" value="ECO:0007669"/>
    <property type="project" value="InterPro"/>
</dbReference>
<feature type="domain" description="Transposase IS110-like N-terminal" evidence="1">
    <location>
        <begin position="21"/>
        <end position="161"/>
    </location>
</feature>
<dbReference type="Pfam" id="PF01548">
    <property type="entry name" value="DEDD_Tnp_IS110"/>
    <property type="match status" value="1"/>
</dbReference>
<dbReference type="NCBIfam" id="NF033542">
    <property type="entry name" value="transpos_IS110"/>
    <property type="match status" value="1"/>
</dbReference>
<comment type="caution">
    <text evidence="3">The sequence shown here is derived from an EMBL/GenBank/DDBJ whole genome shotgun (WGS) entry which is preliminary data.</text>
</comment>
<feature type="domain" description="Transposase IS116/IS110/IS902 C-terminal" evidence="2">
    <location>
        <begin position="300"/>
        <end position="382"/>
    </location>
</feature>
<dbReference type="Pfam" id="PF02371">
    <property type="entry name" value="Transposase_20"/>
    <property type="match status" value="1"/>
</dbReference>
<evidence type="ECO:0000259" key="1">
    <source>
        <dbReference type="Pfam" id="PF01548"/>
    </source>
</evidence>
<evidence type="ECO:0000259" key="2">
    <source>
        <dbReference type="Pfam" id="PF02371"/>
    </source>
</evidence>